<feature type="compositionally biased region" description="Gly residues" evidence="1">
    <location>
        <begin position="82"/>
        <end position="92"/>
    </location>
</feature>
<accession>A0A9W8RZ59</accession>
<feature type="region of interest" description="Disordered" evidence="1">
    <location>
        <begin position="21"/>
        <end position="128"/>
    </location>
</feature>
<comment type="caution">
    <text evidence="2">The sequence shown here is derived from an EMBL/GenBank/DDBJ whole genome shotgun (WGS) entry which is preliminary data.</text>
</comment>
<name>A0A9W8RZ59_9HYPO</name>
<proteinExistence type="predicted"/>
<protein>
    <submittedName>
        <fullName evidence="2">Uncharacterized protein</fullName>
    </submittedName>
</protein>
<evidence type="ECO:0000256" key="1">
    <source>
        <dbReference type="SAM" id="MobiDB-lite"/>
    </source>
</evidence>
<gene>
    <name evidence="2" type="ORF">NW762_008007</name>
</gene>
<feature type="compositionally biased region" description="Pro residues" evidence="1">
    <location>
        <begin position="63"/>
        <end position="73"/>
    </location>
</feature>
<keyword evidence="3" id="KW-1185">Reference proteome</keyword>
<sequence>MAALKPSFEVVGLYTVTKELTEEKNGMSSSWAGATAHPPYPLTPIQGRLKPSNQSLPAAEGTPPNPPRDPPLAPGLEEDGLHQGGVGDGGEGAAAALGPGNDTAGTQSRPVKFIVSMDSSLKAEGEKR</sequence>
<reference evidence="2" key="1">
    <citation type="submission" date="2022-09" db="EMBL/GenBank/DDBJ databases">
        <title>Fusarium specimens isolated from Avocado Roots.</title>
        <authorList>
            <person name="Stajich J."/>
            <person name="Roper C."/>
            <person name="Heimlech-Rivalta G."/>
        </authorList>
    </citation>
    <scope>NUCLEOTIDE SEQUENCE</scope>
    <source>
        <strain evidence="2">CF00136</strain>
    </source>
</reference>
<dbReference type="EMBL" id="JAOQAZ010000015">
    <property type="protein sequence ID" value="KAJ4258920.1"/>
    <property type="molecule type" value="Genomic_DNA"/>
</dbReference>
<evidence type="ECO:0000313" key="3">
    <source>
        <dbReference type="Proteomes" id="UP001152049"/>
    </source>
</evidence>
<dbReference type="AlphaFoldDB" id="A0A9W8RZ59"/>
<organism evidence="2 3">
    <name type="scientific">Fusarium torreyae</name>
    <dbReference type="NCBI Taxonomy" id="1237075"/>
    <lineage>
        <taxon>Eukaryota</taxon>
        <taxon>Fungi</taxon>
        <taxon>Dikarya</taxon>
        <taxon>Ascomycota</taxon>
        <taxon>Pezizomycotina</taxon>
        <taxon>Sordariomycetes</taxon>
        <taxon>Hypocreomycetidae</taxon>
        <taxon>Hypocreales</taxon>
        <taxon>Nectriaceae</taxon>
        <taxon>Fusarium</taxon>
    </lineage>
</organism>
<evidence type="ECO:0000313" key="2">
    <source>
        <dbReference type="EMBL" id="KAJ4258920.1"/>
    </source>
</evidence>
<dbReference type="Proteomes" id="UP001152049">
    <property type="component" value="Unassembled WGS sequence"/>
</dbReference>